<dbReference type="OrthoDB" id="5598268at2759"/>
<reference evidence="8 9" key="1">
    <citation type="journal article" date="2009" name="PLoS Genet.">
        <title>Genomic analysis of the basal lineage fungus Rhizopus oryzae reveals a whole-genome duplication.</title>
        <authorList>
            <person name="Ma L.-J."/>
            <person name="Ibrahim A.S."/>
            <person name="Skory C."/>
            <person name="Grabherr M.G."/>
            <person name="Burger G."/>
            <person name="Butler M."/>
            <person name="Elias M."/>
            <person name="Idnurm A."/>
            <person name="Lang B.F."/>
            <person name="Sone T."/>
            <person name="Abe A."/>
            <person name="Calvo S.E."/>
            <person name="Corrochano L.M."/>
            <person name="Engels R."/>
            <person name="Fu J."/>
            <person name="Hansberg W."/>
            <person name="Kim J.-M."/>
            <person name="Kodira C.D."/>
            <person name="Koehrsen M.J."/>
            <person name="Liu B."/>
            <person name="Miranda-Saavedra D."/>
            <person name="O'Leary S."/>
            <person name="Ortiz-Castellanos L."/>
            <person name="Poulter R."/>
            <person name="Rodriguez-Romero J."/>
            <person name="Ruiz-Herrera J."/>
            <person name="Shen Y.-Q."/>
            <person name="Zeng Q."/>
            <person name="Galagan J."/>
            <person name="Birren B.W."/>
            <person name="Cuomo C.A."/>
            <person name="Wickes B.L."/>
        </authorList>
    </citation>
    <scope>NUCLEOTIDE SEQUENCE [LARGE SCALE GENOMIC DNA]</scope>
    <source>
        <strain evidence="9">RA 99-880 / ATCC MYA-4621 / FGSC 9543 / NRRL 43880</strain>
    </source>
</reference>
<dbReference type="AlphaFoldDB" id="I1CB82"/>
<sequence length="555" mass="63979">MFASLSSLDPMPNYEPSPLLPIGDKKFLSVEYPGVVRRTKRAIKTLGGEKALARSLALNSHVDLWYRPEDTFSHPIHGDVIPTSKLLVKVTRRIKRNKLTGEIEADSKWDTEVVGNVTHAVRFRAMADLQHLVPKNDPIRQLREAMDVGNVETMLNYEPTKGEDALGDLHNIPPPMFSARMTVTDYGYRQNLPVLRVKVKQPDGSYKIGLINRDRRAALELTQVKFDVENIPTQSWQLIKKAVDPVINKAIELVGELFEQRPIWTRYAIRCVLEPKYSKHLIKALANHAYTFTNGPWRDTWVKYGVDPRKNVEYHKYQILDARRFHDSESKTNKYTGIKSVMMYKRRDASNESVNLTNKHIFDGHSTPGPSSMYQLCDITDPEITPLLYNKNYLQEEANVHSGYYYQCVFDRIRRYTREKQVHLVKEKKPLRIPDAEKGLMNEVEQEKQKKEYEKINQTTAEKAVAEAQAEMAKPGSSQRLKEVVDEYIEGLEESKSGDKPEYLVGDDDGDDDSDLDLIDTLEEYDEDFDVFNEDDENEMIEDEENQGENMNIDE</sequence>
<dbReference type="Proteomes" id="UP000009138">
    <property type="component" value="Unassembled WGS sequence"/>
</dbReference>
<dbReference type="EMBL" id="CH476739">
    <property type="protein sequence ID" value="EIE85712.1"/>
    <property type="molecule type" value="Genomic_DNA"/>
</dbReference>
<dbReference type="STRING" id="246409.I1CB82"/>
<evidence type="ECO:0000256" key="3">
    <source>
        <dbReference type="ARBA" id="ARBA00023163"/>
    </source>
</evidence>
<dbReference type="InterPro" id="IPR041499">
    <property type="entry name" value="Tfc1/Sfc1_N"/>
</dbReference>
<dbReference type="PANTHER" id="PTHR13230">
    <property type="entry name" value="GENERAL TRANSCRIPTION FACTOR IIIC, POLYPEPTIDE 5"/>
    <property type="match status" value="1"/>
</dbReference>
<dbReference type="GO" id="GO:0006384">
    <property type="term" value="P:transcription initiation at RNA polymerase III promoter"/>
    <property type="evidence" value="ECO:0007669"/>
    <property type="project" value="InterPro"/>
</dbReference>
<evidence type="ECO:0000256" key="4">
    <source>
        <dbReference type="ARBA" id="ARBA00023242"/>
    </source>
</evidence>
<feature type="domain" description="Transcription factor IIIC subunit 5 HTH" evidence="6">
    <location>
        <begin position="172"/>
        <end position="323"/>
    </location>
</feature>
<dbReference type="RefSeq" id="XP_067521108.1">
    <property type="nucleotide sequence ID" value="XM_067665007.1"/>
</dbReference>
<dbReference type="InterPro" id="IPR019136">
    <property type="entry name" value="TF_IIIC_su-5_HTH"/>
</dbReference>
<evidence type="ECO:0000313" key="9">
    <source>
        <dbReference type="Proteomes" id="UP000009138"/>
    </source>
</evidence>
<evidence type="ECO:0000256" key="1">
    <source>
        <dbReference type="ARBA" id="ARBA00004123"/>
    </source>
</evidence>
<gene>
    <name evidence="8" type="ORF">RO3G_10422</name>
</gene>
<dbReference type="Pfam" id="PF17682">
    <property type="entry name" value="Tau95_N"/>
    <property type="match status" value="1"/>
</dbReference>
<dbReference type="eggNOG" id="KOG2473">
    <property type="taxonomic scope" value="Eukaryota"/>
</dbReference>
<proteinExistence type="predicted"/>
<name>I1CB82_RHIO9</name>
<feature type="domain" description="Transcription factor IIIC subunit Tfc1/Sfc1 triple barrel" evidence="7">
    <location>
        <begin position="29"/>
        <end position="131"/>
    </location>
</feature>
<evidence type="ECO:0000256" key="5">
    <source>
        <dbReference type="SAM" id="MobiDB-lite"/>
    </source>
</evidence>
<dbReference type="Gene3D" id="3.30.200.160">
    <property type="entry name" value="TFIIIC, subcomplex tauA, subunit Sfc1, barrel domain"/>
    <property type="match status" value="1"/>
</dbReference>
<organism evidence="8 9">
    <name type="scientific">Rhizopus delemar (strain RA 99-880 / ATCC MYA-4621 / FGSC 9543 / NRRL 43880)</name>
    <name type="common">Mucormycosis agent</name>
    <name type="synonym">Rhizopus arrhizus var. delemar</name>
    <dbReference type="NCBI Taxonomy" id="246409"/>
    <lineage>
        <taxon>Eukaryota</taxon>
        <taxon>Fungi</taxon>
        <taxon>Fungi incertae sedis</taxon>
        <taxon>Mucoromycota</taxon>
        <taxon>Mucoromycotina</taxon>
        <taxon>Mucoromycetes</taxon>
        <taxon>Mucorales</taxon>
        <taxon>Mucorineae</taxon>
        <taxon>Rhizopodaceae</taxon>
        <taxon>Rhizopus</taxon>
    </lineage>
</organism>
<dbReference type="InterPro" id="IPR042536">
    <property type="entry name" value="TFIIIC_tauA_Sfc1"/>
</dbReference>
<dbReference type="GO" id="GO:0001003">
    <property type="term" value="F:RNA polymerase III type 2 promoter sequence-specific DNA binding"/>
    <property type="evidence" value="ECO:0007669"/>
    <property type="project" value="TreeGrafter"/>
</dbReference>
<evidence type="ECO:0000256" key="2">
    <source>
        <dbReference type="ARBA" id="ARBA00023125"/>
    </source>
</evidence>
<keyword evidence="9" id="KW-1185">Reference proteome</keyword>
<keyword evidence="3" id="KW-0804">Transcription</keyword>
<feature type="compositionally biased region" description="Basic and acidic residues" evidence="5">
    <location>
        <begin position="493"/>
        <end position="502"/>
    </location>
</feature>
<dbReference type="GO" id="GO:0001002">
    <property type="term" value="F:RNA polymerase III type 1 promoter sequence-specific DNA binding"/>
    <property type="evidence" value="ECO:0007669"/>
    <property type="project" value="TreeGrafter"/>
</dbReference>
<dbReference type="GO" id="GO:0000127">
    <property type="term" value="C:transcription factor TFIIIC complex"/>
    <property type="evidence" value="ECO:0007669"/>
    <property type="project" value="InterPro"/>
</dbReference>
<dbReference type="InParanoid" id="I1CB82"/>
<dbReference type="VEuPathDB" id="FungiDB:RO3G_10422"/>
<dbReference type="PANTHER" id="PTHR13230:SF5">
    <property type="entry name" value="GENERAL TRANSCRIPTION FACTOR 3C POLYPEPTIDE 5"/>
    <property type="match status" value="1"/>
</dbReference>
<dbReference type="OMA" id="PPEYFVR"/>
<evidence type="ECO:0000259" key="6">
    <source>
        <dbReference type="Pfam" id="PF09734"/>
    </source>
</evidence>
<evidence type="ECO:0000313" key="8">
    <source>
        <dbReference type="EMBL" id="EIE85712.1"/>
    </source>
</evidence>
<feature type="compositionally biased region" description="Acidic residues" evidence="5">
    <location>
        <begin position="505"/>
        <end position="555"/>
    </location>
</feature>
<evidence type="ECO:0008006" key="10">
    <source>
        <dbReference type="Google" id="ProtNLM"/>
    </source>
</evidence>
<accession>I1CB82</accession>
<evidence type="ECO:0000259" key="7">
    <source>
        <dbReference type="Pfam" id="PF17682"/>
    </source>
</evidence>
<keyword evidence="4" id="KW-0539">Nucleus</keyword>
<feature type="region of interest" description="Disordered" evidence="5">
    <location>
        <begin position="490"/>
        <end position="555"/>
    </location>
</feature>
<dbReference type="FunCoup" id="I1CB82">
    <property type="interactions" value="404"/>
</dbReference>
<dbReference type="GeneID" id="93617388"/>
<comment type="subcellular location">
    <subcellularLocation>
        <location evidence="1">Nucleus</location>
    </subcellularLocation>
</comment>
<protein>
    <recommendedName>
        <fullName evidence="10">Transcription factor IIIC subunit 5 HTH domain-containing protein</fullName>
    </recommendedName>
</protein>
<dbReference type="GO" id="GO:0005634">
    <property type="term" value="C:nucleus"/>
    <property type="evidence" value="ECO:0007669"/>
    <property type="project" value="UniProtKB-SubCell"/>
</dbReference>
<keyword evidence="2" id="KW-0238">DNA-binding</keyword>
<dbReference type="InterPro" id="IPR040454">
    <property type="entry name" value="TF_IIIC_Tfc1/Sfc1"/>
</dbReference>
<dbReference type="Pfam" id="PF09734">
    <property type="entry name" value="Tau95"/>
    <property type="match status" value="1"/>
</dbReference>